<dbReference type="EC" id="2.1.1.177" evidence="5"/>
<keyword evidence="5" id="KW-0698">rRNA processing</keyword>
<keyword evidence="3 5" id="KW-0949">S-adenosyl-L-methionine</keyword>
<reference evidence="6 7" key="2">
    <citation type="journal article" date="2016" name="PeerJ">
        <title>Analysis of five complete genome sequences for members of the class Peribacteria in the recently recognized Peregrinibacteria bacterial phylum.</title>
        <authorList>
            <person name="Anantharaman K."/>
            <person name="Brown C.T."/>
            <person name="Burstein D."/>
            <person name="Castelle C.J."/>
            <person name="Probst A.J."/>
            <person name="Thomas B.C."/>
            <person name="Williams K.H."/>
            <person name="Banfield J.F."/>
        </authorList>
    </citation>
    <scope>NUCLEOTIDE SEQUENCE [LARGE SCALE GENOMIC DNA]</scope>
    <source>
        <strain evidence="6">RIFOXYD1_FULL_PER-ii_59_16</strain>
    </source>
</reference>
<name>A0A0S1SVV3_9BACT</name>
<feature type="binding site" evidence="5">
    <location>
        <begin position="122"/>
        <end position="127"/>
    </location>
    <ligand>
        <name>S-adenosyl-L-methionine</name>
        <dbReference type="ChEBI" id="CHEBI:59789"/>
    </ligand>
</feature>
<organism evidence="6 7">
    <name type="scientific">Candidatus Peribacter riflensis</name>
    <dbReference type="NCBI Taxonomy" id="1735162"/>
    <lineage>
        <taxon>Bacteria</taxon>
        <taxon>Candidatus Peregrinibacteriota</taxon>
        <taxon>Candidatus Peribacteria</taxon>
        <taxon>Candidatus Peribacterales</taxon>
        <taxon>Candidatus Peribacteraceae</taxon>
        <taxon>Candidatus Peribacter</taxon>
    </lineage>
</organism>
<comment type="similarity">
    <text evidence="4 5">Belongs to the RNA methyltransferase RlmH family.</text>
</comment>
<dbReference type="CDD" id="cd18081">
    <property type="entry name" value="RlmH-like"/>
    <property type="match status" value="1"/>
</dbReference>
<dbReference type="HAMAP" id="MF_00658">
    <property type="entry name" value="23SrRNA_methyltr_H"/>
    <property type="match status" value="1"/>
</dbReference>
<proteinExistence type="inferred from homology"/>
<comment type="subcellular location">
    <subcellularLocation>
        <location evidence="5">Cytoplasm</location>
    </subcellularLocation>
</comment>
<dbReference type="InterPro" id="IPR029028">
    <property type="entry name" value="Alpha/beta_knot_MTases"/>
</dbReference>
<dbReference type="Pfam" id="PF02590">
    <property type="entry name" value="SPOUT_MTase"/>
    <property type="match status" value="1"/>
</dbReference>
<dbReference type="InterPro" id="IPR003742">
    <property type="entry name" value="RlmH-like"/>
</dbReference>
<dbReference type="PIRSF" id="PIRSF004505">
    <property type="entry name" value="MT_bac"/>
    <property type="match status" value="1"/>
</dbReference>
<keyword evidence="5" id="KW-0963">Cytoplasm</keyword>
<dbReference type="AlphaFoldDB" id="A0A0S1SVV3"/>
<feature type="binding site" evidence="5">
    <location>
        <position position="72"/>
    </location>
    <ligand>
        <name>S-adenosyl-L-methionine</name>
        <dbReference type="ChEBI" id="CHEBI:59789"/>
    </ligand>
</feature>
<accession>A0A0S1SKY2</accession>
<evidence type="ECO:0000313" key="6">
    <source>
        <dbReference type="EMBL" id="ALM13485.1"/>
    </source>
</evidence>
<dbReference type="GO" id="GO:0070038">
    <property type="term" value="F:rRNA (pseudouridine-N3-)-methyltransferase activity"/>
    <property type="evidence" value="ECO:0007669"/>
    <property type="project" value="UniProtKB-UniRule"/>
</dbReference>
<dbReference type="PANTHER" id="PTHR33603:SF1">
    <property type="entry name" value="RIBOSOMAL RNA LARGE SUBUNIT METHYLTRANSFERASE H"/>
    <property type="match status" value="1"/>
</dbReference>
<keyword evidence="1 5" id="KW-0489">Methyltransferase</keyword>
<evidence type="ECO:0000256" key="2">
    <source>
        <dbReference type="ARBA" id="ARBA00022679"/>
    </source>
</evidence>
<dbReference type="GO" id="GO:0005737">
    <property type="term" value="C:cytoplasm"/>
    <property type="evidence" value="ECO:0007669"/>
    <property type="project" value="UniProtKB-SubCell"/>
</dbReference>
<evidence type="ECO:0000256" key="1">
    <source>
        <dbReference type="ARBA" id="ARBA00022603"/>
    </source>
</evidence>
<reference evidence="7" key="1">
    <citation type="submission" date="2015-10" db="EMBL/GenBank/DDBJ databases">
        <title>Analysis of five complete genome sequences for members of the class Peribacteria in the recently recognized Peregrinibacteria bacterial phylum.</title>
        <authorList>
            <person name="Anantharaman K."/>
            <person name="Brown C.T."/>
            <person name="Burstein D."/>
            <person name="Castelle C.J."/>
            <person name="Probst A.J."/>
            <person name="Thomas B.C."/>
            <person name="Williams K.H."/>
            <person name="Banfield J.F."/>
        </authorList>
    </citation>
    <scope>NUCLEOTIDE SEQUENCE [LARGE SCALE GENOMIC DNA]</scope>
</reference>
<dbReference type="Proteomes" id="UP000069135">
    <property type="component" value="Chromosome"/>
</dbReference>
<dbReference type="EMBL" id="CP013065">
    <property type="protein sequence ID" value="ALM13485.1"/>
    <property type="molecule type" value="Genomic_DNA"/>
</dbReference>
<evidence type="ECO:0000256" key="5">
    <source>
        <dbReference type="HAMAP-Rule" id="MF_00658"/>
    </source>
</evidence>
<accession>A0A0S1SVV3</accession>
<evidence type="ECO:0000256" key="4">
    <source>
        <dbReference type="ARBA" id="ARBA00038303"/>
    </source>
</evidence>
<dbReference type="KEGG" id="prf:PeribacterA2_0815"/>
<feature type="binding site" evidence="5">
    <location>
        <position position="103"/>
    </location>
    <ligand>
        <name>S-adenosyl-L-methionine</name>
        <dbReference type="ChEBI" id="CHEBI:59789"/>
    </ligand>
</feature>
<dbReference type="SUPFAM" id="SSF75217">
    <property type="entry name" value="alpha/beta knot"/>
    <property type="match status" value="1"/>
</dbReference>
<keyword evidence="2 5" id="KW-0808">Transferase</keyword>
<comment type="catalytic activity">
    <reaction evidence="5">
        <text>pseudouridine(1915) in 23S rRNA + S-adenosyl-L-methionine = N(3)-methylpseudouridine(1915) in 23S rRNA + S-adenosyl-L-homocysteine + H(+)</text>
        <dbReference type="Rhea" id="RHEA:42752"/>
        <dbReference type="Rhea" id="RHEA-COMP:10221"/>
        <dbReference type="Rhea" id="RHEA-COMP:10222"/>
        <dbReference type="ChEBI" id="CHEBI:15378"/>
        <dbReference type="ChEBI" id="CHEBI:57856"/>
        <dbReference type="ChEBI" id="CHEBI:59789"/>
        <dbReference type="ChEBI" id="CHEBI:65314"/>
        <dbReference type="ChEBI" id="CHEBI:74486"/>
        <dbReference type="EC" id="2.1.1.177"/>
    </reaction>
</comment>
<comment type="function">
    <text evidence="5">Specifically methylates the pseudouridine at position 1915 (m3Psi1915) in 23S rRNA.</text>
</comment>
<accession>A0A0S1SC88</accession>
<evidence type="ECO:0000256" key="3">
    <source>
        <dbReference type="ARBA" id="ARBA00022691"/>
    </source>
</evidence>
<protein>
    <recommendedName>
        <fullName evidence="5">Ribosomal RNA large subunit methyltransferase H</fullName>
        <ecNumber evidence="5">2.1.1.177</ecNumber>
    </recommendedName>
    <alternativeName>
        <fullName evidence="5">23S rRNA (pseudouridine1915-N3)-methyltransferase</fullName>
    </alternativeName>
    <alternativeName>
        <fullName evidence="5">23S rRNA m3Psi1915 methyltransferase</fullName>
    </alternativeName>
    <alternativeName>
        <fullName evidence="5">rRNA (pseudouridine-N3-)-methyltransferase RlmH</fullName>
    </alternativeName>
</protein>
<comment type="subunit">
    <text evidence="5">Homodimer.</text>
</comment>
<dbReference type="Gene3D" id="3.40.1280.10">
    <property type="match status" value="1"/>
</dbReference>
<gene>
    <name evidence="5" type="primary">rlmH</name>
    <name evidence="6" type="ORF">PeribacterD1_0816</name>
</gene>
<accession>A0A0S1SPQ9</accession>
<dbReference type="PANTHER" id="PTHR33603">
    <property type="entry name" value="METHYLTRANSFERASE"/>
    <property type="match status" value="1"/>
</dbReference>
<accession>A0A0S1SVZ4</accession>
<dbReference type="STRING" id="1735162.PeribacterB2_0817"/>
<sequence length="155" mass="17403">MHRITLLCVGPIKTKWIAEGCAHFLERLGHAVRMEVIEVPASKQTDPAKQREEESQRILAALEKREGDVWVLDESGKAQTSPAFASSLGALRDTGRTIIFVLGGAYGLTDPIRKRAHRVLKLSDMTFPHELCRLIFLEQLYRVTEINKGSGYHHA</sequence>
<dbReference type="InterPro" id="IPR029026">
    <property type="entry name" value="tRNA_m1G_MTases_N"/>
</dbReference>
<evidence type="ECO:0000313" key="7">
    <source>
        <dbReference type="Proteomes" id="UP000069135"/>
    </source>
</evidence>